<organism evidence="1 2">
    <name type="scientific">Bradyrhizobium erythrophlei</name>
    <dbReference type="NCBI Taxonomy" id="1437360"/>
    <lineage>
        <taxon>Bacteria</taxon>
        <taxon>Pseudomonadati</taxon>
        <taxon>Pseudomonadota</taxon>
        <taxon>Alphaproteobacteria</taxon>
        <taxon>Hyphomicrobiales</taxon>
        <taxon>Nitrobacteraceae</taxon>
        <taxon>Bradyrhizobium</taxon>
    </lineage>
</organism>
<dbReference type="AlphaFoldDB" id="A0A1H4RQQ0"/>
<accession>A0A1H4RQQ0</accession>
<name>A0A1H4RQQ0_9BRAD</name>
<evidence type="ECO:0000313" key="2">
    <source>
        <dbReference type="Proteomes" id="UP000198992"/>
    </source>
</evidence>
<proteinExistence type="predicted"/>
<dbReference type="Proteomes" id="UP000198992">
    <property type="component" value="Unassembled WGS sequence"/>
</dbReference>
<dbReference type="EMBL" id="FNTH01000001">
    <property type="protein sequence ID" value="SEC34138.1"/>
    <property type="molecule type" value="Genomic_DNA"/>
</dbReference>
<protein>
    <submittedName>
        <fullName evidence="1">Uncharacterized protein</fullName>
    </submittedName>
</protein>
<evidence type="ECO:0000313" key="1">
    <source>
        <dbReference type="EMBL" id="SEC34138.1"/>
    </source>
</evidence>
<reference evidence="1 2" key="1">
    <citation type="submission" date="2016-10" db="EMBL/GenBank/DDBJ databases">
        <authorList>
            <person name="de Groot N.N."/>
        </authorList>
    </citation>
    <scope>NUCLEOTIDE SEQUENCE [LARGE SCALE GENOMIC DNA]</scope>
    <source>
        <strain evidence="1 2">MT12</strain>
    </source>
</reference>
<sequence>MMFAFAALERFRAKWTPVRVKKTRQNKNLELRF</sequence>
<gene>
    <name evidence="1" type="ORF">SAMN05444164_1602</name>
</gene>